<dbReference type="Pfam" id="PF13579">
    <property type="entry name" value="Glyco_trans_4_4"/>
    <property type="match status" value="1"/>
</dbReference>
<dbReference type="PANTHER" id="PTHR12526">
    <property type="entry name" value="GLYCOSYLTRANSFERASE"/>
    <property type="match status" value="1"/>
</dbReference>
<gene>
    <name evidence="4" type="ORF">SAMN04489719_2134</name>
</gene>
<evidence type="ECO:0000256" key="2">
    <source>
        <dbReference type="ARBA" id="ARBA00022679"/>
    </source>
</evidence>
<dbReference type="InterPro" id="IPR028098">
    <property type="entry name" value="Glyco_trans_4-like_N"/>
</dbReference>
<accession>A0A1H1RJ07</accession>
<dbReference type="RefSeq" id="WP_092666988.1">
    <property type="nucleotide sequence ID" value="NZ_LT629734.1"/>
</dbReference>
<dbReference type="GO" id="GO:0016757">
    <property type="term" value="F:glycosyltransferase activity"/>
    <property type="evidence" value="ECO:0007669"/>
    <property type="project" value="UniProtKB-KW"/>
</dbReference>
<proteinExistence type="predicted"/>
<feature type="domain" description="Glycosyltransferase subfamily 4-like N-terminal" evidence="3">
    <location>
        <begin position="198"/>
        <end position="378"/>
    </location>
</feature>
<name>A0A1H1RJ07_9MICO</name>
<keyword evidence="2 4" id="KW-0808">Transferase</keyword>
<dbReference type="EMBL" id="LT629734">
    <property type="protein sequence ID" value="SDS35711.1"/>
    <property type="molecule type" value="Genomic_DNA"/>
</dbReference>
<protein>
    <submittedName>
        <fullName evidence="4">Glycosyltransferase involved in cell wall bisynthesis</fullName>
    </submittedName>
</protein>
<dbReference type="Pfam" id="PF13692">
    <property type="entry name" value="Glyco_trans_1_4"/>
    <property type="match status" value="1"/>
</dbReference>
<dbReference type="STRING" id="684552.SAMN04489719_2134"/>
<evidence type="ECO:0000259" key="3">
    <source>
        <dbReference type="Pfam" id="PF13579"/>
    </source>
</evidence>
<dbReference type="SUPFAM" id="SSF53756">
    <property type="entry name" value="UDP-Glycosyltransferase/glycogen phosphorylase"/>
    <property type="match status" value="1"/>
</dbReference>
<keyword evidence="5" id="KW-1185">Reference proteome</keyword>
<sequence length="589" mass="62259">MPSAAPASRARAGATARIRRLASNASMASSTALRSIVDDPLTFGIQLGRRFPAARGGLLALARAARGADRELVERWLEGDVAATRATLDGVTASGSLSRLGAEIAQAAGRPELVADDPSIHPLTRARAHWQLGEASAAIALLAQHAPRSRLHRALRAELALMTPGTRLRWTHRGPALAGDRDGVLHLLTNSLPHTQSGYTVRSHAVLQAQRGAGLAPTAITRVGYPVVVGGLRAAALDTVDGIDYHRALPARLAPTPDGRLAQQADALAALAAEVRPAVLQTTTHYPNAIVVREVAEALGLPWAYEVRGMLEQTWVAGLGSDEARARALASERFRLTREREAELASAAGVVFTLAGSMRDDLAARGVPAERIHLVPNGIDEALLERDVPPAADAREALGLPREGFWVGSTSSLVDYEGFDVLIDAVALARADGHDVRMLLVGDGAARAGLERRAREAGLDAAAVFTGRVPRERVVAYRDALDVFVVPRRDSEVTRTVAPLKPVEAMASGRPLLASDLPPLAETAGPELARSGALVAPDDAEALAQRIAQLASRPALRVDAAALGRQRAARLTWSAIARTYASHLRAICE</sequence>
<dbReference type="Proteomes" id="UP000199649">
    <property type="component" value="Chromosome I"/>
</dbReference>
<keyword evidence="1" id="KW-0328">Glycosyltransferase</keyword>
<reference evidence="5" key="1">
    <citation type="submission" date="2016-10" db="EMBL/GenBank/DDBJ databases">
        <authorList>
            <person name="Varghese N."/>
            <person name="Submissions S."/>
        </authorList>
    </citation>
    <scope>NUCLEOTIDE SEQUENCE [LARGE SCALE GENOMIC DNA]</scope>
    <source>
        <strain evidence="5">DSM 22965</strain>
    </source>
</reference>
<evidence type="ECO:0000313" key="5">
    <source>
        <dbReference type="Proteomes" id="UP000199649"/>
    </source>
</evidence>
<evidence type="ECO:0000256" key="1">
    <source>
        <dbReference type="ARBA" id="ARBA00022676"/>
    </source>
</evidence>
<dbReference type="Gene3D" id="3.40.50.2000">
    <property type="entry name" value="Glycogen Phosphorylase B"/>
    <property type="match status" value="2"/>
</dbReference>
<dbReference type="OrthoDB" id="509705at2"/>
<dbReference type="AlphaFoldDB" id="A0A1H1RJ07"/>
<organism evidence="4 5">
    <name type="scientific">Agrococcus carbonis</name>
    <dbReference type="NCBI Taxonomy" id="684552"/>
    <lineage>
        <taxon>Bacteria</taxon>
        <taxon>Bacillati</taxon>
        <taxon>Actinomycetota</taxon>
        <taxon>Actinomycetes</taxon>
        <taxon>Micrococcales</taxon>
        <taxon>Microbacteriaceae</taxon>
        <taxon>Agrococcus</taxon>
    </lineage>
</organism>
<evidence type="ECO:0000313" key="4">
    <source>
        <dbReference type="EMBL" id="SDS35711.1"/>
    </source>
</evidence>